<evidence type="ECO:0000313" key="3">
    <source>
        <dbReference type="Proteomes" id="UP001064896"/>
    </source>
</evidence>
<protein>
    <submittedName>
        <fullName evidence="2">DUF2789 domain-containing protein</fullName>
    </submittedName>
</protein>
<dbReference type="InterPro" id="IPR038086">
    <property type="entry name" value="DUF2789_sf"/>
</dbReference>
<organism evidence="2">
    <name type="scientific">Pseudomonas solani</name>
    <dbReference type="NCBI Taxonomy" id="2731552"/>
    <lineage>
        <taxon>Bacteria</taxon>
        <taxon>Pseudomonadati</taxon>
        <taxon>Pseudomonadota</taxon>
        <taxon>Gammaproteobacteria</taxon>
        <taxon>Pseudomonadales</taxon>
        <taxon>Pseudomonadaceae</taxon>
        <taxon>Pseudomonas</taxon>
    </lineage>
</organism>
<proteinExistence type="predicted"/>
<dbReference type="AlphaFoldDB" id="A0AAU7XVE0"/>
<name>A0AAU7XVE0_9PSED</name>
<gene>
    <name evidence="2" type="ORF">ABS648_16820</name>
    <name evidence="1" type="ORF">PSm6_49560</name>
</gene>
<dbReference type="Pfam" id="PF10982">
    <property type="entry name" value="DUF2789"/>
    <property type="match status" value="1"/>
</dbReference>
<dbReference type="Proteomes" id="UP001064896">
    <property type="component" value="Chromosome"/>
</dbReference>
<dbReference type="EMBL" id="AP023081">
    <property type="protein sequence ID" value="BCD88549.1"/>
    <property type="molecule type" value="Genomic_DNA"/>
</dbReference>
<dbReference type="EMBL" id="CP158373">
    <property type="protein sequence ID" value="XBY61628.1"/>
    <property type="molecule type" value="Genomic_DNA"/>
</dbReference>
<reference evidence="2" key="2">
    <citation type="submission" date="2023-08" db="EMBL/GenBank/DDBJ databases">
        <title>Increased levels of nutrients transform a symbiont into a lethal pathobiont.</title>
        <authorList>
            <person name="Lachnit T."/>
            <person name="Ulrich L."/>
            <person name="Willmer F.M."/>
            <person name="Hasenbein T."/>
            <person name="Steiner L.X."/>
            <person name="Wolters M."/>
            <person name="Herbst E.M."/>
            <person name="Deines P."/>
        </authorList>
    </citation>
    <scope>NUCLEOTIDE SEQUENCE</scope>
    <source>
        <strain evidence="2">T3</strain>
    </source>
</reference>
<keyword evidence="3" id="KW-1185">Reference proteome</keyword>
<dbReference type="RefSeq" id="WP_021217301.1">
    <property type="nucleotide sequence ID" value="NZ_AP023081.1"/>
</dbReference>
<sequence>MDTTPHNLATLFEQLGLESDHRQIEAFIADHPLADGQKIQDAPFWNEAQSAFLRNALVQDADWAVEVDELAVRLSK</sequence>
<evidence type="ECO:0000313" key="2">
    <source>
        <dbReference type="EMBL" id="XBY61628.1"/>
    </source>
</evidence>
<dbReference type="Gene3D" id="1.10.10.1130">
    <property type="entry name" value="Uncharacterised protein PF10982, DUF2789"/>
    <property type="match status" value="1"/>
</dbReference>
<dbReference type="InterPro" id="IPR021250">
    <property type="entry name" value="DUF2789"/>
</dbReference>
<reference evidence="1" key="1">
    <citation type="submission" date="2020-05" db="EMBL/GenBank/DDBJ databases">
        <title>Complete genome sequence of Pseudomonas sp. Sm006.</title>
        <authorList>
            <person name="Takeuchi K."/>
            <person name="Someya N."/>
        </authorList>
    </citation>
    <scope>NUCLEOTIDE SEQUENCE</scope>
    <source>
        <strain evidence="1">Sm006</strain>
    </source>
</reference>
<evidence type="ECO:0000313" key="1">
    <source>
        <dbReference type="EMBL" id="BCD88549.1"/>
    </source>
</evidence>
<accession>A0AAU7XVE0</accession>